<reference evidence="5 6" key="1">
    <citation type="submission" date="2019-06" db="EMBL/GenBank/DDBJ databases">
        <authorList>
            <person name="Palmer J.M."/>
        </authorList>
    </citation>
    <scope>NUCLEOTIDE SEQUENCE [LARGE SCALE GENOMIC DNA]</scope>
    <source>
        <strain evidence="5 6">TWF703</strain>
    </source>
</reference>
<dbReference type="InterPro" id="IPR037147">
    <property type="entry name" value="Ribosomal_bL28_sf"/>
</dbReference>
<dbReference type="SUPFAM" id="SSF143800">
    <property type="entry name" value="L28p-like"/>
    <property type="match status" value="1"/>
</dbReference>
<dbReference type="InterPro" id="IPR034704">
    <property type="entry name" value="Ribosomal_bL28/bL31-like_sf"/>
</dbReference>
<name>A0A7C8NRT2_ORBOL</name>
<feature type="region of interest" description="Disordered" evidence="4">
    <location>
        <begin position="593"/>
        <end position="649"/>
    </location>
</feature>
<keyword evidence="2" id="KW-0689">Ribosomal protein</keyword>
<gene>
    <name evidence="5" type="ORF">TWF703_009341</name>
</gene>
<evidence type="ECO:0000256" key="3">
    <source>
        <dbReference type="ARBA" id="ARBA00023274"/>
    </source>
</evidence>
<dbReference type="InterPro" id="IPR026569">
    <property type="entry name" value="Ribosomal_bL28"/>
</dbReference>
<evidence type="ECO:0000256" key="4">
    <source>
        <dbReference type="SAM" id="MobiDB-lite"/>
    </source>
</evidence>
<dbReference type="Proteomes" id="UP000480548">
    <property type="component" value="Unassembled WGS sequence"/>
</dbReference>
<feature type="compositionally biased region" description="Basic and acidic residues" evidence="4">
    <location>
        <begin position="599"/>
        <end position="618"/>
    </location>
</feature>
<evidence type="ECO:0000313" key="5">
    <source>
        <dbReference type="EMBL" id="KAF3128591.1"/>
    </source>
</evidence>
<evidence type="ECO:0000256" key="2">
    <source>
        <dbReference type="ARBA" id="ARBA00022980"/>
    </source>
</evidence>
<dbReference type="Pfam" id="PF00830">
    <property type="entry name" value="Ribosomal_L28"/>
    <property type="match status" value="1"/>
</dbReference>
<feature type="compositionally biased region" description="Low complexity" evidence="4">
    <location>
        <begin position="619"/>
        <end position="629"/>
    </location>
</feature>
<organism evidence="5 6">
    <name type="scientific">Orbilia oligospora</name>
    <name type="common">Nematode-trapping fungus</name>
    <name type="synonym">Arthrobotrys oligospora</name>
    <dbReference type="NCBI Taxonomy" id="2813651"/>
    <lineage>
        <taxon>Eukaryota</taxon>
        <taxon>Fungi</taxon>
        <taxon>Dikarya</taxon>
        <taxon>Ascomycota</taxon>
        <taxon>Pezizomycotina</taxon>
        <taxon>Orbiliomycetes</taxon>
        <taxon>Orbiliales</taxon>
        <taxon>Orbiliaceae</taxon>
        <taxon>Orbilia</taxon>
    </lineage>
</organism>
<evidence type="ECO:0008006" key="7">
    <source>
        <dbReference type="Google" id="ProtNLM"/>
    </source>
</evidence>
<protein>
    <recommendedName>
        <fullName evidence="7">39S ribosomal protein L24, mitochondrial</fullName>
    </recommendedName>
</protein>
<dbReference type="PANTHER" id="PTHR13528">
    <property type="entry name" value="39S RIBOSOMAL PROTEIN L28, MITOCHONDRIAL"/>
    <property type="match status" value="1"/>
</dbReference>
<comment type="caution">
    <text evidence="5">The sequence shown here is derived from an EMBL/GenBank/DDBJ whole genome shotgun (WGS) entry which is preliminary data.</text>
</comment>
<sequence length="649" mass="73815">MTTKTAADALAVTNSNTGTVDNSLNDDFLRTVFPITSLTNTDEGSNLSKWYLAWFKRQIDALPSLVTDKCPDIGELLIPVAFFFKAGKSLDDVAEFVLGHFTDEEDEASRDLAKTISFAILGWQTMLFLPSINTCPLGNFAVADVFDGHTIPAFWAIRQDSSLTHLPIPDFLLGFGLMLPQGNVFISEDTEDCQNFDRMTMVRPQEFNVALMLKYGGVRISWTDVLSAHMEFDPDARVLFLYKYPTFCYLNLPESSDSIGVIHSCSSVTLEKWGSIEDITQYLREILLSYRLIFGQSQNARKLFHTANPFGEKTPKELHDPLLEKLLIRQYGFWARPTATTPPSALLLAACRAFTTTTPFEAKHSSSKQKLDQLLAKAPAYPYPIKTTFKQSWFGLYASKHVQFGNNIPNKKYTITRRRWYPNIKHKKLWSFGLGEWVTCKLATSVLRTIDKVGGLDNYLLSEKPARLKELGPWGWELRYRLQTSKTVQRKYNEERLKMGLITKEKMVAENVKLGVAQGVQEALPTYKQRRLKRQDIPKGFAERWKKSAKVKKVLFGEPWRVRRYVGREAGSERRAKTEAENARVRRVEAVMARQKQANQERKKIEKEEKKRQEEEQLLKLAEAQAARRGGPTPSAQTATESPNPTVSA</sequence>
<dbReference type="GO" id="GO:0003735">
    <property type="term" value="F:structural constituent of ribosome"/>
    <property type="evidence" value="ECO:0007669"/>
    <property type="project" value="InterPro"/>
</dbReference>
<keyword evidence="3" id="KW-0687">Ribonucleoprotein</keyword>
<dbReference type="PANTHER" id="PTHR13528:SF2">
    <property type="entry name" value="LARGE RIBOSOMAL SUBUNIT PROTEIN BL28M"/>
    <property type="match status" value="1"/>
</dbReference>
<evidence type="ECO:0000256" key="1">
    <source>
        <dbReference type="ARBA" id="ARBA00008760"/>
    </source>
</evidence>
<proteinExistence type="inferred from homology"/>
<dbReference type="AlphaFoldDB" id="A0A7C8NRT2"/>
<feature type="compositionally biased region" description="Polar residues" evidence="4">
    <location>
        <begin position="634"/>
        <end position="649"/>
    </location>
</feature>
<dbReference type="Gene3D" id="2.30.170.40">
    <property type="entry name" value="Ribosomal protein L28/L24"/>
    <property type="match status" value="1"/>
</dbReference>
<evidence type="ECO:0000313" key="6">
    <source>
        <dbReference type="Proteomes" id="UP000480548"/>
    </source>
</evidence>
<comment type="similarity">
    <text evidence="1">Belongs to the bacterial ribosomal protein bL28 family.</text>
</comment>
<dbReference type="GO" id="GO:0005762">
    <property type="term" value="C:mitochondrial large ribosomal subunit"/>
    <property type="evidence" value="ECO:0007669"/>
    <property type="project" value="TreeGrafter"/>
</dbReference>
<accession>A0A7C8NRT2</accession>
<dbReference type="EMBL" id="WIQZ01000069">
    <property type="protein sequence ID" value="KAF3128591.1"/>
    <property type="molecule type" value="Genomic_DNA"/>
</dbReference>